<proteinExistence type="predicted"/>
<dbReference type="EMBL" id="JALNTZ010000003">
    <property type="protein sequence ID" value="KAJ3657460.1"/>
    <property type="molecule type" value="Genomic_DNA"/>
</dbReference>
<dbReference type="Proteomes" id="UP001168821">
    <property type="component" value="Unassembled WGS sequence"/>
</dbReference>
<organism evidence="1 2">
    <name type="scientific">Zophobas morio</name>
    <dbReference type="NCBI Taxonomy" id="2755281"/>
    <lineage>
        <taxon>Eukaryota</taxon>
        <taxon>Metazoa</taxon>
        <taxon>Ecdysozoa</taxon>
        <taxon>Arthropoda</taxon>
        <taxon>Hexapoda</taxon>
        <taxon>Insecta</taxon>
        <taxon>Pterygota</taxon>
        <taxon>Neoptera</taxon>
        <taxon>Endopterygota</taxon>
        <taxon>Coleoptera</taxon>
        <taxon>Polyphaga</taxon>
        <taxon>Cucujiformia</taxon>
        <taxon>Tenebrionidae</taxon>
        <taxon>Zophobas</taxon>
    </lineage>
</organism>
<comment type="caution">
    <text evidence="1">The sequence shown here is derived from an EMBL/GenBank/DDBJ whole genome shotgun (WGS) entry which is preliminary data.</text>
</comment>
<evidence type="ECO:0000313" key="2">
    <source>
        <dbReference type="Proteomes" id="UP001168821"/>
    </source>
</evidence>
<dbReference type="AlphaFoldDB" id="A0AA38IKP6"/>
<evidence type="ECO:0000313" key="1">
    <source>
        <dbReference type="EMBL" id="KAJ3657460.1"/>
    </source>
</evidence>
<reference evidence="1" key="1">
    <citation type="journal article" date="2023" name="G3 (Bethesda)">
        <title>Whole genome assemblies of Zophobas morio and Tenebrio molitor.</title>
        <authorList>
            <person name="Kaur S."/>
            <person name="Stinson S.A."/>
            <person name="diCenzo G.C."/>
        </authorList>
    </citation>
    <scope>NUCLEOTIDE SEQUENCE</scope>
    <source>
        <strain evidence="1">QUZm001</strain>
    </source>
</reference>
<keyword evidence="2" id="KW-1185">Reference proteome</keyword>
<sequence>MVARAKVLIHTHASKRRRRRGAARRPLARLETNCWFGSRRGRRRRRRSQHDDALHHIDLSQSGIKSGRSTLNGRTGGGNGLLAVISVNIIIIRWGQGEIFKRERALVYSATK</sequence>
<protein>
    <submittedName>
        <fullName evidence="1">Uncharacterized protein</fullName>
    </submittedName>
</protein>
<gene>
    <name evidence="1" type="ORF">Zmor_009261</name>
</gene>
<name>A0AA38IKP6_9CUCU</name>
<accession>A0AA38IKP6</accession>